<evidence type="ECO:0008006" key="5">
    <source>
        <dbReference type="Google" id="ProtNLM"/>
    </source>
</evidence>
<name>L1J3L7_GUITC</name>
<dbReference type="PaxDb" id="55529-EKX42685"/>
<dbReference type="HOGENOM" id="CLU_779515_0_0_1"/>
<evidence type="ECO:0000313" key="2">
    <source>
        <dbReference type="EMBL" id="EKX42685.1"/>
    </source>
</evidence>
<dbReference type="EnsemblProtists" id="EKX42685">
    <property type="protein sequence ID" value="EKX42685"/>
    <property type="gene ID" value="GUITHDRAFT_141085"/>
</dbReference>
<dbReference type="AlphaFoldDB" id="L1J3L7"/>
<evidence type="ECO:0000313" key="4">
    <source>
        <dbReference type="Proteomes" id="UP000011087"/>
    </source>
</evidence>
<dbReference type="GeneID" id="17299288"/>
<proteinExistence type="predicted"/>
<organism evidence="2">
    <name type="scientific">Guillardia theta (strain CCMP2712)</name>
    <name type="common">Cryptophyte</name>
    <dbReference type="NCBI Taxonomy" id="905079"/>
    <lineage>
        <taxon>Eukaryota</taxon>
        <taxon>Cryptophyceae</taxon>
        <taxon>Pyrenomonadales</taxon>
        <taxon>Geminigeraceae</taxon>
        <taxon>Guillardia</taxon>
    </lineage>
</organism>
<feature type="coiled-coil region" evidence="1">
    <location>
        <begin position="82"/>
        <end position="116"/>
    </location>
</feature>
<dbReference type="EMBL" id="JH993015">
    <property type="protein sequence ID" value="EKX42685.1"/>
    <property type="molecule type" value="Genomic_DNA"/>
</dbReference>
<dbReference type="KEGG" id="gtt:GUITHDRAFT_141085"/>
<accession>L1J3L7</accession>
<gene>
    <name evidence="2" type="ORF">GUITHDRAFT_141085</name>
</gene>
<evidence type="ECO:0000256" key="1">
    <source>
        <dbReference type="SAM" id="Coils"/>
    </source>
</evidence>
<dbReference type="Proteomes" id="UP000011087">
    <property type="component" value="Unassembled WGS sequence"/>
</dbReference>
<protein>
    <recommendedName>
        <fullName evidence="5">PDZ domain-containing protein</fullName>
    </recommendedName>
</protein>
<keyword evidence="1" id="KW-0175">Coiled coil</keyword>
<dbReference type="RefSeq" id="XP_005829665.1">
    <property type="nucleotide sequence ID" value="XM_005829608.1"/>
</dbReference>
<evidence type="ECO:0000313" key="3">
    <source>
        <dbReference type="EnsemblProtists" id="EKX42685"/>
    </source>
</evidence>
<keyword evidence="4" id="KW-1185">Reference proteome</keyword>
<reference evidence="4" key="2">
    <citation type="submission" date="2012-11" db="EMBL/GenBank/DDBJ databases">
        <authorList>
            <person name="Kuo A."/>
            <person name="Curtis B.A."/>
            <person name="Tanifuji G."/>
            <person name="Burki F."/>
            <person name="Gruber A."/>
            <person name="Irimia M."/>
            <person name="Maruyama S."/>
            <person name="Arias M.C."/>
            <person name="Ball S.G."/>
            <person name="Gile G.H."/>
            <person name="Hirakawa Y."/>
            <person name="Hopkins J.F."/>
            <person name="Rensing S.A."/>
            <person name="Schmutz J."/>
            <person name="Symeonidi A."/>
            <person name="Elias M."/>
            <person name="Eveleigh R.J."/>
            <person name="Herman E.K."/>
            <person name="Klute M.J."/>
            <person name="Nakayama T."/>
            <person name="Obornik M."/>
            <person name="Reyes-Prieto A."/>
            <person name="Armbrust E.V."/>
            <person name="Aves S.J."/>
            <person name="Beiko R.G."/>
            <person name="Coutinho P."/>
            <person name="Dacks J.B."/>
            <person name="Durnford D.G."/>
            <person name="Fast N.M."/>
            <person name="Green B.R."/>
            <person name="Grisdale C."/>
            <person name="Hempe F."/>
            <person name="Henrissat B."/>
            <person name="Hoppner M.P."/>
            <person name="Ishida K.-I."/>
            <person name="Kim E."/>
            <person name="Koreny L."/>
            <person name="Kroth P.G."/>
            <person name="Liu Y."/>
            <person name="Malik S.-B."/>
            <person name="Maier U.G."/>
            <person name="McRose D."/>
            <person name="Mock T."/>
            <person name="Neilson J.A."/>
            <person name="Onodera N.T."/>
            <person name="Poole A.M."/>
            <person name="Pritham E.J."/>
            <person name="Richards T.A."/>
            <person name="Rocap G."/>
            <person name="Roy S.W."/>
            <person name="Sarai C."/>
            <person name="Schaack S."/>
            <person name="Shirato S."/>
            <person name="Slamovits C.H."/>
            <person name="Spencer D.F."/>
            <person name="Suzuki S."/>
            <person name="Worden A.Z."/>
            <person name="Zauner S."/>
            <person name="Barry K."/>
            <person name="Bell C."/>
            <person name="Bharti A.K."/>
            <person name="Crow J.A."/>
            <person name="Grimwood J."/>
            <person name="Kramer R."/>
            <person name="Lindquist E."/>
            <person name="Lucas S."/>
            <person name="Salamov A."/>
            <person name="McFadden G.I."/>
            <person name="Lane C.E."/>
            <person name="Keeling P.J."/>
            <person name="Gray M.W."/>
            <person name="Grigoriev I.V."/>
            <person name="Archibald J.M."/>
        </authorList>
    </citation>
    <scope>NUCLEOTIDE SEQUENCE</scope>
    <source>
        <strain evidence="4">CCMP2712</strain>
    </source>
</reference>
<reference evidence="3" key="3">
    <citation type="submission" date="2016-03" db="UniProtKB">
        <authorList>
            <consortium name="EnsemblProtists"/>
        </authorList>
    </citation>
    <scope>IDENTIFICATION</scope>
</reference>
<sequence>MQATQKVSLPCESAEMDLTAESCGIGVRLKYNEDGVLDGPAAKAGVQAGDKLLKVQERDAKQATGHGHVEASADGISTEEYLQSTTTVVESMRKKIHELKRDLQDTNIALLESQEREKLHIEKLQQSRAQHDCETFGLKNAVEELEMRLRESKIKITALESQLFKDSKDHAVEIYEKDIQIGNLLRQNESLQSEQITELKFEKEKARQAERDCIKNAIALKELGAREEQDELRIKSKYMCLALCDISHELCQLITTTLPFSAQPSALLRVLKRTSRRYSCLILTRWRHRGVTPERSDEEVELQKKSEALEKQNSTLAKHIAICALERRQLEIAVEEQTKRKSPLGLLTEALSSFGI</sequence>
<reference evidence="2 4" key="1">
    <citation type="journal article" date="2012" name="Nature">
        <title>Algal genomes reveal evolutionary mosaicism and the fate of nucleomorphs.</title>
        <authorList>
            <consortium name="DOE Joint Genome Institute"/>
            <person name="Curtis B.A."/>
            <person name="Tanifuji G."/>
            <person name="Burki F."/>
            <person name="Gruber A."/>
            <person name="Irimia M."/>
            <person name="Maruyama S."/>
            <person name="Arias M.C."/>
            <person name="Ball S.G."/>
            <person name="Gile G.H."/>
            <person name="Hirakawa Y."/>
            <person name="Hopkins J.F."/>
            <person name="Kuo A."/>
            <person name="Rensing S.A."/>
            <person name="Schmutz J."/>
            <person name="Symeonidi A."/>
            <person name="Elias M."/>
            <person name="Eveleigh R.J."/>
            <person name="Herman E.K."/>
            <person name="Klute M.J."/>
            <person name="Nakayama T."/>
            <person name="Obornik M."/>
            <person name="Reyes-Prieto A."/>
            <person name="Armbrust E.V."/>
            <person name="Aves S.J."/>
            <person name="Beiko R.G."/>
            <person name="Coutinho P."/>
            <person name="Dacks J.B."/>
            <person name="Durnford D.G."/>
            <person name="Fast N.M."/>
            <person name="Green B.R."/>
            <person name="Grisdale C.J."/>
            <person name="Hempel F."/>
            <person name="Henrissat B."/>
            <person name="Hoppner M.P."/>
            <person name="Ishida K."/>
            <person name="Kim E."/>
            <person name="Koreny L."/>
            <person name="Kroth P.G."/>
            <person name="Liu Y."/>
            <person name="Malik S.B."/>
            <person name="Maier U.G."/>
            <person name="McRose D."/>
            <person name="Mock T."/>
            <person name="Neilson J.A."/>
            <person name="Onodera N.T."/>
            <person name="Poole A.M."/>
            <person name="Pritham E.J."/>
            <person name="Richards T.A."/>
            <person name="Rocap G."/>
            <person name="Roy S.W."/>
            <person name="Sarai C."/>
            <person name="Schaack S."/>
            <person name="Shirato S."/>
            <person name="Slamovits C.H."/>
            <person name="Spencer D.F."/>
            <person name="Suzuki S."/>
            <person name="Worden A.Z."/>
            <person name="Zauner S."/>
            <person name="Barry K."/>
            <person name="Bell C."/>
            <person name="Bharti A.K."/>
            <person name="Crow J.A."/>
            <person name="Grimwood J."/>
            <person name="Kramer R."/>
            <person name="Lindquist E."/>
            <person name="Lucas S."/>
            <person name="Salamov A."/>
            <person name="McFadden G.I."/>
            <person name="Lane C.E."/>
            <person name="Keeling P.J."/>
            <person name="Gray M.W."/>
            <person name="Grigoriev I.V."/>
            <person name="Archibald J.M."/>
        </authorList>
    </citation>
    <scope>NUCLEOTIDE SEQUENCE</scope>
    <source>
        <strain evidence="2 4">CCMP2712</strain>
    </source>
</reference>